<sequence length="290" mass="32783">MYTYREAANFAAFVLYAAKMNKQYYNNPTPPADPRIEEDGWKVIAYISANDLSFSVTPRKSELPDHVCYGYVAKKVAEKKHSPEKHIIAIRGTDPTILLEDVHGVLIDFTSPWTRFPKIEVSQGFFSVYDSMKLITIEPESHRDYSNLKLAEAITQFIGVNNQFTIVGHSLGAAIASYLMYEIGRITPDHSACLFACPRPGNGEFSKHVTQNFSNFVVFNYIDDVIPHLPPKILGYASLDYINEFKSQTNVDISDGPLCSHYLIDYIARLDLDVFKRVTKYGDVDSCINL</sequence>
<gene>
    <name evidence="2" type="ORF">Xentx_01032</name>
</gene>
<accession>A0A1Q5U680</accession>
<evidence type="ECO:0000313" key="3">
    <source>
        <dbReference type="Proteomes" id="UP000186277"/>
    </source>
</evidence>
<dbReference type="AlphaFoldDB" id="A0A1Q5U680"/>
<dbReference type="InterPro" id="IPR029058">
    <property type="entry name" value="AB_hydrolase_fold"/>
</dbReference>
<dbReference type="OrthoDB" id="5498552at2"/>
<dbReference type="GO" id="GO:0006629">
    <property type="term" value="P:lipid metabolic process"/>
    <property type="evidence" value="ECO:0007669"/>
    <property type="project" value="InterPro"/>
</dbReference>
<reference evidence="2 3" key="1">
    <citation type="submission" date="2016-09" db="EMBL/GenBank/DDBJ databases">
        <title>Xenorhabdus thuongxuanensis sp. nov. and Xenorhabdus eapokensis sp. nov., isolated from Steinernema species.</title>
        <authorList>
            <person name="Kaempfer P."/>
            <person name="Tobias N.J."/>
            <person name="Phan Ke L."/>
            <person name="Bode H.B."/>
            <person name="Glaeser S.P."/>
        </authorList>
    </citation>
    <scope>NUCLEOTIDE SEQUENCE [LARGE SCALE GENOMIC DNA]</scope>
    <source>
        <strain evidence="2 3">30TX1</strain>
    </source>
</reference>
<feature type="domain" description="Fungal lipase-type" evidence="1">
    <location>
        <begin position="88"/>
        <end position="232"/>
    </location>
</feature>
<dbReference type="Pfam" id="PF01764">
    <property type="entry name" value="Lipase_3"/>
    <property type="match status" value="1"/>
</dbReference>
<name>A0A1Q5U680_9GAMM</name>
<protein>
    <recommendedName>
        <fullName evidence="1">Fungal lipase-type domain-containing protein</fullName>
    </recommendedName>
</protein>
<dbReference type="PANTHER" id="PTHR45856">
    <property type="entry name" value="ALPHA/BETA-HYDROLASES SUPERFAMILY PROTEIN"/>
    <property type="match status" value="1"/>
</dbReference>
<dbReference type="PANTHER" id="PTHR45856:SF24">
    <property type="entry name" value="FUNGAL LIPASE-LIKE DOMAIN-CONTAINING PROTEIN"/>
    <property type="match status" value="1"/>
</dbReference>
<dbReference type="CDD" id="cd00519">
    <property type="entry name" value="Lipase_3"/>
    <property type="match status" value="1"/>
</dbReference>
<organism evidence="2 3">
    <name type="scientific">Xenorhabdus thuongxuanensis</name>
    <dbReference type="NCBI Taxonomy" id="1873484"/>
    <lineage>
        <taxon>Bacteria</taxon>
        <taxon>Pseudomonadati</taxon>
        <taxon>Pseudomonadota</taxon>
        <taxon>Gammaproteobacteria</taxon>
        <taxon>Enterobacterales</taxon>
        <taxon>Morganellaceae</taxon>
        <taxon>Xenorhabdus</taxon>
    </lineage>
</organism>
<evidence type="ECO:0000313" key="2">
    <source>
        <dbReference type="EMBL" id="OKP07981.1"/>
    </source>
</evidence>
<dbReference type="EMBL" id="MKGR01000005">
    <property type="protein sequence ID" value="OKP07981.1"/>
    <property type="molecule type" value="Genomic_DNA"/>
</dbReference>
<dbReference type="Proteomes" id="UP000186277">
    <property type="component" value="Unassembled WGS sequence"/>
</dbReference>
<dbReference type="InterPro" id="IPR002921">
    <property type="entry name" value="Fungal_lipase-type"/>
</dbReference>
<dbReference type="Gene3D" id="3.40.50.1820">
    <property type="entry name" value="alpha/beta hydrolase"/>
    <property type="match status" value="1"/>
</dbReference>
<keyword evidence="3" id="KW-1185">Reference proteome</keyword>
<dbReference type="InterPro" id="IPR051218">
    <property type="entry name" value="Sec_MonoDiacylglyc_Lipase"/>
</dbReference>
<proteinExistence type="predicted"/>
<evidence type="ECO:0000259" key="1">
    <source>
        <dbReference type="Pfam" id="PF01764"/>
    </source>
</evidence>
<comment type="caution">
    <text evidence="2">The sequence shown here is derived from an EMBL/GenBank/DDBJ whole genome shotgun (WGS) entry which is preliminary data.</text>
</comment>
<dbReference type="SUPFAM" id="SSF53474">
    <property type="entry name" value="alpha/beta-Hydrolases"/>
    <property type="match status" value="1"/>
</dbReference>